<name>A0ABU5TLD0_9CYAN</name>
<evidence type="ECO:0000259" key="1">
    <source>
        <dbReference type="Pfam" id="PF08861"/>
    </source>
</evidence>
<dbReference type="EMBL" id="JAYGIE010000082">
    <property type="protein sequence ID" value="MEA5479060.1"/>
    <property type="molecule type" value="Genomic_DNA"/>
</dbReference>
<reference evidence="2 3" key="1">
    <citation type="submission" date="2023-12" db="EMBL/GenBank/DDBJ databases">
        <title>Baltic Sea Cyanobacteria.</title>
        <authorList>
            <person name="Delbaje E."/>
            <person name="Fewer D.P."/>
            <person name="Shishido T.K."/>
        </authorList>
    </citation>
    <scope>NUCLEOTIDE SEQUENCE [LARGE SCALE GENOMIC DNA]</scope>
    <source>
        <strain evidence="2 3">UHCC 0370</strain>
    </source>
</reference>
<gene>
    <name evidence="2" type="ORF">VB774_15650</name>
</gene>
<dbReference type="InterPro" id="IPR014960">
    <property type="entry name" value="DUF1828"/>
</dbReference>
<keyword evidence="3" id="KW-1185">Reference proteome</keyword>
<comment type="caution">
    <text evidence="2">The sequence shown here is derived from an EMBL/GenBank/DDBJ whole genome shotgun (WGS) entry which is preliminary data.</text>
</comment>
<organism evidence="2 3">
    <name type="scientific">Pseudanabaena galeata UHCC 0370</name>
    <dbReference type="NCBI Taxonomy" id="3110310"/>
    <lineage>
        <taxon>Bacteria</taxon>
        <taxon>Bacillati</taxon>
        <taxon>Cyanobacteriota</taxon>
        <taxon>Cyanophyceae</taxon>
        <taxon>Pseudanabaenales</taxon>
        <taxon>Pseudanabaenaceae</taxon>
        <taxon>Pseudanabaena</taxon>
    </lineage>
</organism>
<accession>A0ABU5TLD0</accession>
<evidence type="ECO:0000313" key="2">
    <source>
        <dbReference type="EMBL" id="MEA5479060.1"/>
    </source>
</evidence>
<dbReference type="Proteomes" id="UP001301388">
    <property type="component" value="Unassembled WGS sequence"/>
</dbReference>
<protein>
    <submittedName>
        <fullName evidence="2">DUF1828 domain-containing protein</fullName>
    </submittedName>
</protein>
<feature type="domain" description="DUF1828" evidence="1">
    <location>
        <begin position="30"/>
        <end position="120"/>
    </location>
</feature>
<dbReference type="Pfam" id="PF08861">
    <property type="entry name" value="DUF1828"/>
    <property type="match status" value="1"/>
</dbReference>
<dbReference type="RefSeq" id="WP_323262391.1">
    <property type="nucleotide sequence ID" value="NZ_JAYGIE010000082.1"/>
</dbReference>
<evidence type="ECO:0000313" key="3">
    <source>
        <dbReference type="Proteomes" id="UP001301388"/>
    </source>
</evidence>
<sequence>MIYTPCQAIAETLGDLFSCTEVMGYTRIRTPYLYPDGDVIDLFYKVSQGQPIVTDLGETMRWLLSQTTAEVLSTRQEQALQDILLTHDVEQYRGAFVVRVSGGESLSSAMMRLAQAAIAVGNLWFLFRTRVVSSLQDEIAELLRERGLQFEPNEKLSGRSGRSWRVDFHTWHPQRSSLVQVLSTGSRAAANTKANTVFAAWSDLSQMKVGRQPLRFISLFDDTLDVWTTETIRQLEELSDVAYWSEPDRFVEMLVSDDHF</sequence>
<proteinExistence type="predicted"/>